<dbReference type="OrthoDB" id="9876299at2759"/>
<gene>
    <name evidence="1" type="ORF">L207DRAFT_490239</name>
</gene>
<dbReference type="PANTHER" id="PTHR45458">
    <property type="entry name" value="SHORT-CHAIN DEHYDROGENASE/REDUCTASE SDR"/>
    <property type="match status" value="1"/>
</dbReference>
<organism evidence="1 2">
    <name type="scientific">Hyaloscypha variabilis (strain UAMH 11265 / GT02V1 / F)</name>
    <name type="common">Meliniomyces variabilis</name>
    <dbReference type="NCBI Taxonomy" id="1149755"/>
    <lineage>
        <taxon>Eukaryota</taxon>
        <taxon>Fungi</taxon>
        <taxon>Dikarya</taxon>
        <taxon>Ascomycota</taxon>
        <taxon>Pezizomycotina</taxon>
        <taxon>Leotiomycetes</taxon>
        <taxon>Helotiales</taxon>
        <taxon>Hyaloscyphaceae</taxon>
        <taxon>Hyaloscypha</taxon>
        <taxon>Hyaloscypha variabilis</taxon>
    </lineage>
</organism>
<dbReference type="PANTHER" id="PTHR45458:SF1">
    <property type="entry name" value="SHORT CHAIN DEHYDROGENASE"/>
    <property type="match status" value="1"/>
</dbReference>
<dbReference type="AlphaFoldDB" id="A0A2J6RJA0"/>
<dbReference type="InterPro" id="IPR002347">
    <property type="entry name" value="SDR_fam"/>
</dbReference>
<dbReference type="InterPro" id="IPR052184">
    <property type="entry name" value="SDR_enzymes"/>
</dbReference>
<dbReference type="Gene3D" id="3.40.50.720">
    <property type="entry name" value="NAD(P)-binding Rossmann-like Domain"/>
    <property type="match status" value="1"/>
</dbReference>
<dbReference type="EMBL" id="KZ613947">
    <property type="protein sequence ID" value="PMD38604.1"/>
    <property type="molecule type" value="Genomic_DNA"/>
</dbReference>
<evidence type="ECO:0000313" key="1">
    <source>
        <dbReference type="EMBL" id="PMD38604.1"/>
    </source>
</evidence>
<proteinExistence type="predicted"/>
<dbReference type="Proteomes" id="UP000235786">
    <property type="component" value="Unassembled WGS sequence"/>
</dbReference>
<dbReference type="SUPFAM" id="SSF51735">
    <property type="entry name" value="NAD(P)-binding Rossmann-fold domains"/>
    <property type="match status" value="1"/>
</dbReference>
<keyword evidence="2" id="KW-1185">Reference proteome</keyword>
<dbReference type="Pfam" id="PF00106">
    <property type="entry name" value="adh_short"/>
    <property type="match status" value="1"/>
</dbReference>
<protein>
    <submittedName>
        <fullName evidence="1">NAD(P)-binding protein</fullName>
    </submittedName>
</protein>
<name>A0A2J6RJA0_HYAVF</name>
<dbReference type="GO" id="GO:0016616">
    <property type="term" value="F:oxidoreductase activity, acting on the CH-OH group of donors, NAD or NADP as acceptor"/>
    <property type="evidence" value="ECO:0007669"/>
    <property type="project" value="TreeGrafter"/>
</dbReference>
<accession>A0A2J6RJA0</accession>
<dbReference type="PRINTS" id="PR00081">
    <property type="entry name" value="GDHRDH"/>
</dbReference>
<dbReference type="InterPro" id="IPR036291">
    <property type="entry name" value="NAD(P)-bd_dom_sf"/>
</dbReference>
<evidence type="ECO:0000313" key="2">
    <source>
        <dbReference type="Proteomes" id="UP000235786"/>
    </source>
</evidence>
<sequence>MSLTVVLISGANRGLGKGLLELYLARPNHIVIAANRDPTHATSKDLTNLPTGTGSRLILVKVDASNESDALEAVKQLSAEGIDHLDLVIANAGISYTWPKVSDLNISDLQAHIETNVYGVVWLYQATSPLLLKSSNPKWVTVGTAAGWLENQLDMPNAAYGTSKAAVHWLTKRMNGEEAKLTAFVLSPGWCQTDMGNTGARAFGLEQAPVTVQESCAGMIKVIDKASKEEYGGKMWAHEGEQMAW</sequence>
<reference evidence="1 2" key="1">
    <citation type="submission" date="2016-04" db="EMBL/GenBank/DDBJ databases">
        <title>A degradative enzymes factory behind the ericoid mycorrhizal symbiosis.</title>
        <authorList>
            <consortium name="DOE Joint Genome Institute"/>
            <person name="Martino E."/>
            <person name="Morin E."/>
            <person name="Grelet G."/>
            <person name="Kuo A."/>
            <person name="Kohler A."/>
            <person name="Daghino S."/>
            <person name="Barry K."/>
            <person name="Choi C."/>
            <person name="Cichocki N."/>
            <person name="Clum A."/>
            <person name="Copeland A."/>
            <person name="Hainaut M."/>
            <person name="Haridas S."/>
            <person name="Labutti K."/>
            <person name="Lindquist E."/>
            <person name="Lipzen A."/>
            <person name="Khouja H.-R."/>
            <person name="Murat C."/>
            <person name="Ohm R."/>
            <person name="Olson A."/>
            <person name="Spatafora J."/>
            <person name="Veneault-Fourrey C."/>
            <person name="Henrissat B."/>
            <person name="Grigoriev I."/>
            <person name="Martin F."/>
            <person name="Perotto S."/>
        </authorList>
    </citation>
    <scope>NUCLEOTIDE SEQUENCE [LARGE SCALE GENOMIC DNA]</scope>
    <source>
        <strain evidence="1 2">F</strain>
    </source>
</reference>